<evidence type="ECO:0000256" key="2">
    <source>
        <dbReference type="SAM" id="Coils"/>
    </source>
</evidence>
<dbReference type="SUPFAM" id="SSF53955">
    <property type="entry name" value="Lysozyme-like"/>
    <property type="match status" value="1"/>
</dbReference>
<keyword evidence="8" id="KW-1185">Reference proteome</keyword>
<organism evidence="7 8">
    <name type="scientific">Brachybacterium rhamnosum</name>
    <dbReference type="NCBI Taxonomy" id="173361"/>
    <lineage>
        <taxon>Bacteria</taxon>
        <taxon>Bacillati</taxon>
        <taxon>Actinomycetota</taxon>
        <taxon>Actinomycetes</taxon>
        <taxon>Micrococcales</taxon>
        <taxon>Dermabacteraceae</taxon>
        <taxon>Brachybacterium</taxon>
    </lineage>
</organism>
<reference evidence="8" key="1">
    <citation type="journal article" date="2019" name="Int. J. Syst. Evol. Microbiol.">
        <title>The Global Catalogue of Microorganisms (GCM) 10K type strain sequencing project: providing services to taxonomists for standard genome sequencing and annotation.</title>
        <authorList>
            <consortium name="The Broad Institute Genomics Platform"/>
            <consortium name="The Broad Institute Genome Sequencing Center for Infectious Disease"/>
            <person name="Wu L."/>
            <person name="Ma J."/>
        </authorList>
    </citation>
    <scope>NUCLEOTIDE SEQUENCE [LARGE SCALE GENOMIC DNA]</scope>
    <source>
        <strain evidence="8">JCM 11650</strain>
    </source>
</reference>
<sequence length="1864" mass="195253">MAAAPSNQIATAALGLVPVISGIKGNITAQLAGSSVMSSADSAGKSIGSRMANSAMSALKGGLKVGGVIGAAVGAITAKGGLDRALGIEDARAQMSGLGHDTKSVDKIMGNALKSVEGTAFGLDAAATTAAGAVAAGIKPGEQLEQTLTTVANVAAGAKAPMEDIGGIFNTVAAVGTAYTGDINMIAQRGIPIWQSLGDQLGKTQDEVKKMATKGDIDFATFQAAAQDAAGGVAKAMGDTTRGSFANMMASVRKLGAMFVTGILPLAKTTFTGIQSLLNAVKAKVEPFVNGFFEAYGDGAQKGIEGFFQGLVTWVERFDPTPVVNFFKEVKGGIIAFGAAWTQNTGDVTSSGFPGFMEKAAYWIRQVWDQIKTLDFSSFSAFGDSISAAITSLTGGSGASTALAGIGSGLAAIAQASPDLLAYALKILGGAMGFVADHMGIIAPLLPLIVAGVLAWNAATKTQSILFSVTLPQRIASNTALAIANGLELANTIATNRSTAARAANAVATNTAATATTRASIATRLGTIATNAAALAQRAFGAALRFAMGPIGWIITGITLLVGGLIWFFTQTEVGQQLWSKIWGWIKDAAAAVVTWFTDTALPFLKAAWDGIAAGALWLYQNAILPAWNGIQAAIGAVATWVSGTLVPALRAAWNGIATAAMWLWTNVIQPVWTGIKTAIAIAVTAVLVYIDLMKWYFSNVIAPVALWLYNSVIVPVWNGIKTAIGAVVDWIGNVAWPAIKVAWDAIAAAAQWLYNTVILPVWNSIKGAIASVVTWIQTIGWPALQLTIKWIGDAFSWVYNNVIKPVWSGIQTAIRVVVDWFKAVAWPIINAVIGYLKNSFEGWKIVGKAVWDGIKAAVSAVASWFRDTAWPIVSNVIEKLKSGFNTMRDVIKTAWDFIKDKAINPVATWFRDTIKPLFDKVTGGVKDAFTGMKDTVEKMMNGVRDTAKAPVKFLVETIIRDGIIGKYNEVANGVFGLDKVDTGKFTVGWSSGGYTGPGSKYTPAGIVHADEYVIRKESQNDLRRRAPGFLDSLNQYGAAALGYASGGLVKLRMPFAGSYRQGEGFGARGGAHKGIDWPIPSGTVLKAVAAGVASRSTNSKAGNKLELSIGDGLVAGYHHLSGYIAKNGQSVGRGADVGYVGSTGRSSGPHLHFSLRKDGTYVDPAPYLGAGGAAGSGGGGWWNPFDGLWDSLKEKVREGVGDSAFGNALFEVPQKVIGGAVTWATEKLSALGDFASETAVTVAGAARWTPVATEALTREGQFGPNRLSALLRRMKQESGFDPRAINNWDSNAKRGTPSKGLMQVIQPTFDAYRDRSLSSDIYDPLANIVASIRYTLSRYGDLEKGWNRKGGYANGGWTGPGSKFDPAGIVHADEYVIRRESQRSISRVAPGLLDSLNARGASALGLGGYASGGLVSPTSKIGSTRVSVIVDGLTGTTKQVTAAAGKLADAITAEFKKKLGNSKTSTVNALADQLAGLKKQAQDLQKVAKGTTKVVQNVGRTKAGKPITKTVKVSTAEAKKAAEQLKSVQKQIQSTSATLKKARRGDMTAAAASASAAFFTKNAQSTTQKLTELATTREKLTAKLKDANKALTDAIKVRDDYGSSLIDKFAGGYVLSDADATMSIGSIIENFQTATSKVKTFAGQIGQLSKRGLAQGLIDQIAQLGADTGSNVAANLLSATPDQLKQLSSQYGALNSASSKAGTSIASSMYQSGVDAAQGMVKGLNSEIESVKTASETLAETVVTTVRKKLDIRSPSRVLFKDGAYGGQGLGDGFLSKVDYVQSAMASLVDPSAVAAPLGDLSSLANRTVRSPVASARAGYRGAAVTENHYHYEPTQVDLDAQVERRTRREFETMVDAAKRVRL</sequence>
<comment type="caution">
    <text evidence="7">The sequence shown here is derived from an EMBL/GenBank/DDBJ whole genome shotgun (WGS) entry which is preliminary data.</text>
</comment>
<proteinExistence type="predicted"/>
<dbReference type="Gene3D" id="1.10.530.10">
    <property type="match status" value="1"/>
</dbReference>
<feature type="domain" description="Tape measure protein N-terminal" evidence="6">
    <location>
        <begin position="83"/>
        <end position="255"/>
    </location>
</feature>
<dbReference type="CDD" id="cd12797">
    <property type="entry name" value="M23_peptidase"/>
    <property type="match status" value="1"/>
</dbReference>
<dbReference type="InterPro" id="IPR013491">
    <property type="entry name" value="Tape_meas_N"/>
</dbReference>
<feature type="coiled-coil region" evidence="2">
    <location>
        <begin position="1512"/>
        <end position="1539"/>
    </location>
</feature>
<evidence type="ECO:0000259" key="6">
    <source>
        <dbReference type="Pfam" id="PF20155"/>
    </source>
</evidence>
<dbReference type="Pfam" id="PF01464">
    <property type="entry name" value="SLT"/>
    <property type="match status" value="1"/>
</dbReference>
<feature type="transmembrane region" description="Helical" evidence="3">
    <location>
        <begin position="698"/>
        <end position="718"/>
    </location>
</feature>
<dbReference type="InterPro" id="IPR011055">
    <property type="entry name" value="Dup_hybrid_motif"/>
</dbReference>
<dbReference type="RefSeq" id="WP_343905890.1">
    <property type="nucleotide sequence ID" value="NZ_BAAAIS010000003.1"/>
</dbReference>
<evidence type="ECO:0000259" key="5">
    <source>
        <dbReference type="Pfam" id="PF01551"/>
    </source>
</evidence>
<evidence type="ECO:0000259" key="4">
    <source>
        <dbReference type="Pfam" id="PF01464"/>
    </source>
</evidence>
<dbReference type="Pfam" id="PF01551">
    <property type="entry name" value="Peptidase_M23"/>
    <property type="match status" value="1"/>
</dbReference>
<evidence type="ECO:0000256" key="1">
    <source>
        <dbReference type="ARBA" id="ARBA00022729"/>
    </source>
</evidence>
<dbReference type="PANTHER" id="PTHR21666">
    <property type="entry name" value="PEPTIDASE-RELATED"/>
    <property type="match status" value="1"/>
</dbReference>
<dbReference type="EMBL" id="JBHUFL010000003">
    <property type="protein sequence ID" value="MFD1836425.1"/>
    <property type="molecule type" value="Genomic_DNA"/>
</dbReference>
<keyword evidence="1" id="KW-0732">Signal</keyword>
<evidence type="ECO:0000313" key="7">
    <source>
        <dbReference type="EMBL" id="MFD1836425.1"/>
    </source>
</evidence>
<dbReference type="Proteomes" id="UP001597280">
    <property type="component" value="Unassembled WGS sequence"/>
</dbReference>
<dbReference type="InterPro" id="IPR050570">
    <property type="entry name" value="Cell_wall_metabolism_enzyme"/>
</dbReference>
<dbReference type="Gene3D" id="2.70.70.10">
    <property type="entry name" value="Glucose Permease (Domain IIA)"/>
    <property type="match status" value="1"/>
</dbReference>
<dbReference type="NCBIfam" id="TIGR02675">
    <property type="entry name" value="tape_meas_nterm"/>
    <property type="match status" value="1"/>
</dbReference>
<dbReference type="Pfam" id="PF20155">
    <property type="entry name" value="TMP_3"/>
    <property type="match status" value="1"/>
</dbReference>
<feature type="domain" description="Transglycosylase SLT" evidence="4">
    <location>
        <begin position="1275"/>
        <end position="1356"/>
    </location>
</feature>
<feature type="transmembrane region" description="Helical" evidence="3">
    <location>
        <begin position="441"/>
        <end position="459"/>
    </location>
</feature>
<dbReference type="InterPro" id="IPR023346">
    <property type="entry name" value="Lysozyme-like_dom_sf"/>
</dbReference>
<dbReference type="Gene3D" id="1.20.120.20">
    <property type="entry name" value="Apolipoprotein"/>
    <property type="match status" value="1"/>
</dbReference>
<dbReference type="InterPro" id="IPR016047">
    <property type="entry name" value="M23ase_b-sheet_dom"/>
</dbReference>
<dbReference type="InterPro" id="IPR008258">
    <property type="entry name" value="Transglycosylase_SLT_dom_1"/>
</dbReference>
<accession>A0ABW4Q3A3</accession>
<evidence type="ECO:0000256" key="3">
    <source>
        <dbReference type="SAM" id="Phobius"/>
    </source>
</evidence>
<feature type="transmembrane region" description="Helical" evidence="3">
    <location>
        <begin position="672"/>
        <end position="691"/>
    </location>
</feature>
<keyword evidence="3" id="KW-0472">Membrane</keyword>
<gene>
    <name evidence="7" type="ORF">ACFSDA_15275</name>
</gene>
<dbReference type="SUPFAM" id="SSF51261">
    <property type="entry name" value="Duplicated hybrid motif"/>
    <property type="match status" value="1"/>
</dbReference>
<dbReference type="PANTHER" id="PTHR21666:SF289">
    <property type="entry name" value="L-ALA--D-GLU ENDOPEPTIDASE"/>
    <property type="match status" value="1"/>
</dbReference>
<keyword evidence="3" id="KW-1133">Transmembrane helix</keyword>
<name>A0ABW4Q3A3_9MICO</name>
<feature type="transmembrane region" description="Helical" evidence="3">
    <location>
        <begin position="546"/>
        <end position="569"/>
    </location>
</feature>
<keyword evidence="2" id="KW-0175">Coiled coil</keyword>
<feature type="coiled-coil region" evidence="2">
    <location>
        <begin position="1571"/>
        <end position="1598"/>
    </location>
</feature>
<dbReference type="CDD" id="cd13402">
    <property type="entry name" value="LT_TF-like"/>
    <property type="match status" value="1"/>
</dbReference>
<protein>
    <submittedName>
        <fullName evidence="7">Peptidoglycan DD-metalloendopeptidase family protein</fullName>
    </submittedName>
</protein>
<keyword evidence="3" id="KW-0812">Transmembrane</keyword>
<feature type="domain" description="M23ase beta-sheet core" evidence="5">
    <location>
        <begin position="1072"/>
        <end position="1165"/>
    </location>
</feature>
<evidence type="ECO:0000313" key="8">
    <source>
        <dbReference type="Proteomes" id="UP001597280"/>
    </source>
</evidence>